<name>A0ABY2SCI2_9PSEU</name>
<dbReference type="Gene3D" id="1.20.1260.20">
    <property type="entry name" value="PPE superfamily"/>
    <property type="match status" value="1"/>
</dbReference>
<sequence length="358" mass="37146">MERGPVHCLPYPWPRPEPEPEPGDLGQHVNWRTYSHRELYDMATTGLDLEGATEVAAQWSRLGGELDEVGQELRKALREAADGWQGAAAEEARGKVEQLAGWTEESASGSAVVSGCVSEQAALAAAAKRNMPEPPRFEILLPTPQVPQEYWRTAPDLVADPAPDREESRQLHQQAAEVMEQYQRDSNELYGRVPAFQSPDPGSSILREPDPPPPHQDQEPTPDPTPDEGTTASSATPGASGAGGTAAPGSPGGGPTTPPTPMTPGQQSGGGEQQGAGPRAGAAAHSGQAAPPAAASAAPRGGAAPGAVPMGAAAGARPGGDDDVERKSPSYLQEEDDLWGPQVPVVPPVLGDGPRGGW</sequence>
<comment type="caution">
    <text evidence="2">The sequence shown here is derived from an EMBL/GenBank/DDBJ whole genome shotgun (WGS) entry which is preliminary data.</text>
</comment>
<feature type="region of interest" description="Disordered" evidence="1">
    <location>
        <begin position="1"/>
        <end position="27"/>
    </location>
</feature>
<dbReference type="Proteomes" id="UP000309992">
    <property type="component" value="Unassembled WGS sequence"/>
</dbReference>
<keyword evidence="3" id="KW-1185">Reference proteome</keyword>
<protein>
    <submittedName>
        <fullName evidence="2">PPE domain-containing protein</fullName>
    </submittedName>
</protein>
<feature type="compositionally biased region" description="Gly residues" evidence="1">
    <location>
        <begin position="240"/>
        <end position="255"/>
    </location>
</feature>
<evidence type="ECO:0000313" key="2">
    <source>
        <dbReference type="EMBL" id="TKG73512.1"/>
    </source>
</evidence>
<feature type="compositionally biased region" description="Low complexity" evidence="1">
    <location>
        <begin position="340"/>
        <end position="352"/>
    </location>
</feature>
<dbReference type="SUPFAM" id="SSF140459">
    <property type="entry name" value="PE/PPE dimer-like"/>
    <property type="match status" value="1"/>
</dbReference>
<accession>A0ABY2SCI2</accession>
<organism evidence="2 3">
    <name type="scientific">Prauserella endophytica</name>
    <dbReference type="NCBI Taxonomy" id="1592324"/>
    <lineage>
        <taxon>Bacteria</taxon>
        <taxon>Bacillati</taxon>
        <taxon>Actinomycetota</taxon>
        <taxon>Actinomycetes</taxon>
        <taxon>Pseudonocardiales</taxon>
        <taxon>Pseudonocardiaceae</taxon>
        <taxon>Prauserella</taxon>
        <taxon>Prauserella coralliicola group</taxon>
    </lineage>
</organism>
<evidence type="ECO:0000313" key="3">
    <source>
        <dbReference type="Proteomes" id="UP000309992"/>
    </source>
</evidence>
<feature type="compositionally biased region" description="Low complexity" evidence="1">
    <location>
        <begin position="275"/>
        <end position="316"/>
    </location>
</feature>
<proteinExistence type="predicted"/>
<reference evidence="2 3" key="1">
    <citation type="journal article" date="2015" name="Antonie Van Leeuwenhoek">
        <title>Prauserella endophytica sp. nov., an endophytic actinobacterium isolated from Tamarix taklamakanensis.</title>
        <authorList>
            <person name="Liu J.M."/>
            <person name="Habden X."/>
            <person name="Guo L."/>
            <person name="Tuo L."/>
            <person name="Jiang Z.K."/>
            <person name="Liu S.W."/>
            <person name="Liu X.F."/>
            <person name="Chen L."/>
            <person name="Li R.F."/>
            <person name="Zhang Y.Q."/>
            <person name="Sun C.H."/>
        </authorList>
    </citation>
    <scope>NUCLEOTIDE SEQUENCE [LARGE SCALE GENOMIC DNA]</scope>
    <source>
        <strain evidence="2 3">CGMCC 4.7182</strain>
    </source>
</reference>
<dbReference type="RefSeq" id="WP_137093077.1">
    <property type="nucleotide sequence ID" value="NZ_SWMS01000001.1"/>
</dbReference>
<feature type="region of interest" description="Disordered" evidence="1">
    <location>
        <begin position="152"/>
        <end position="358"/>
    </location>
</feature>
<dbReference type="InterPro" id="IPR038332">
    <property type="entry name" value="PPE_sf"/>
</dbReference>
<feature type="compositionally biased region" description="Low complexity" evidence="1">
    <location>
        <begin position="227"/>
        <end position="239"/>
    </location>
</feature>
<evidence type="ECO:0000256" key="1">
    <source>
        <dbReference type="SAM" id="MobiDB-lite"/>
    </source>
</evidence>
<dbReference type="EMBL" id="SWMS01000001">
    <property type="protein sequence ID" value="TKG73512.1"/>
    <property type="molecule type" value="Genomic_DNA"/>
</dbReference>
<gene>
    <name evidence="2" type="ORF">FCN18_02825</name>
</gene>